<comment type="caution">
    <text evidence="7">Lacks conserved residue(s) required for the propagation of feature annotation.</text>
</comment>
<protein>
    <recommendedName>
        <fullName evidence="7">CASP-like protein</fullName>
    </recommendedName>
</protein>
<comment type="subunit">
    <text evidence="7">Homodimer and heterodimers.</text>
</comment>
<proteinExistence type="inferred from homology"/>
<evidence type="ECO:0000256" key="4">
    <source>
        <dbReference type="ARBA" id="ARBA00022692"/>
    </source>
</evidence>
<dbReference type="Proteomes" id="UP001141806">
    <property type="component" value="Unassembled WGS sequence"/>
</dbReference>
<organism evidence="9 10">
    <name type="scientific">Protea cynaroides</name>
    <dbReference type="NCBI Taxonomy" id="273540"/>
    <lineage>
        <taxon>Eukaryota</taxon>
        <taxon>Viridiplantae</taxon>
        <taxon>Streptophyta</taxon>
        <taxon>Embryophyta</taxon>
        <taxon>Tracheophyta</taxon>
        <taxon>Spermatophyta</taxon>
        <taxon>Magnoliopsida</taxon>
        <taxon>Proteales</taxon>
        <taxon>Proteaceae</taxon>
        <taxon>Protea</taxon>
    </lineage>
</organism>
<reference evidence="9" key="1">
    <citation type="journal article" date="2023" name="Plant J.">
        <title>The genome of the king protea, Protea cynaroides.</title>
        <authorList>
            <person name="Chang J."/>
            <person name="Duong T.A."/>
            <person name="Schoeman C."/>
            <person name="Ma X."/>
            <person name="Roodt D."/>
            <person name="Barker N."/>
            <person name="Li Z."/>
            <person name="Van de Peer Y."/>
            <person name="Mizrachi E."/>
        </authorList>
    </citation>
    <scope>NUCLEOTIDE SEQUENCE</scope>
    <source>
        <tissue evidence="9">Young leaves</tissue>
    </source>
</reference>
<evidence type="ECO:0000256" key="5">
    <source>
        <dbReference type="ARBA" id="ARBA00022989"/>
    </source>
</evidence>
<dbReference type="Pfam" id="PF04535">
    <property type="entry name" value="CASP_dom"/>
    <property type="match status" value="1"/>
</dbReference>
<dbReference type="InterPro" id="IPR006702">
    <property type="entry name" value="CASP_dom"/>
</dbReference>
<keyword evidence="3 7" id="KW-1003">Cell membrane</keyword>
<keyword evidence="6 7" id="KW-0472">Membrane</keyword>
<gene>
    <name evidence="9" type="ORF">NE237_002895</name>
</gene>
<keyword evidence="5 7" id="KW-1133">Transmembrane helix</keyword>
<evidence type="ECO:0000256" key="7">
    <source>
        <dbReference type="RuleBase" id="RU361233"/>
    </source>
</evidence>
<feature type="transmembrane region" description="Helical" evidence="7">
    <location>
        <begin position="45"/>
        <end position="63"/>
    </location>
</feature>
<keyword evidence="4 7" id="KW-0812">Transmembrane</keyword>
<dbReference type="GO" id="GO:0005886">
    <property type="term" value="C:plasma membrane"/>
    <property type="evidence" value="ECO:0007669"/>
    <property type="project" value="UniProtKB-SubCell"/>
</dbReference>
<feature type="domain" description="Casparian strip membrane protein" evidence="8">
    <location>
        <begin position="40"/>
        <end position="88"/>
    </location>
</feature>
<dbReference type="AlphaFoldDB" id="A0A9Q0KGC5"/>
<evidence type="ECO:0000259" key="8">
    <source>
        <dbReference type="Pfam" id="PF04535"/>
    </source>
</evidence>
<evidence type="ECO:0000256" key="3">
    <source>
        <dbReference type="ARBA" id="ARBA00022475"/>
    </source>
</evidence>
<keyword evidence="10" id="KW-1185">Reference proteome</keyword>
<name>A0A9Q0KGC5_9MAGN</name>
<evidence type="ECO:0000313" key="9">
    <source>
        <dbReference type="EMBL" id="KAJ4969796.1"/>
    </source>
</evidence>
<evidence type="ECO:0000256" key="1">
    <source>
        <dbReference type="ARBA" id="ARBA00004651"/>
    </source>
</evidence>
<evidence type="ECO:0000256" key="2">
    <source>
        <dbReference type="ARBA" id="ARBA00007651"/>
    </source>
</evidence>
<comment type="caution">
    <text evidence="9">The sequence shown here is derived from an EMBL/GenBank/DDBJ whole genome shotgun (WGS) entry which is preliminary data.</text>
</comment>
<comment type="subcellular location">
    <subcellularLocation>
        <location evidence="1 7">Cell membrane</location>
        <topology evidence="1 7">Multi-pass membrane protein</topology>
    </subcellularLocation>
</comment>
<accession>A0A9Q0KGC5</accession>
<dbReference type="EMBL" id="JAMYWD010000005">
    <property type="protein sequence ID" value="KAJ4969796.1"/>
    <property type="molecule type" value="Genomic_DNA"/>
</dbReference>
<evidence type="ECO:0000313" key="10">
    <source>
        <dbReference type="Proteomes" id="UP001141806"/>
    </source>
</evidence>
<sequence>MGDSEANTTKNQEGLAPAYIENQSAVYTPVVQRSQREGLMKKSQVVLRTIGFVFSVLSFVIMASNRHGSTTDGVLYYSDNFNDYDAYSRYFHRLHKISGCAPNYRTLYWEAHVIARGIELRGFYWRSDRGIPVDICGINGGSNDERRENFRSAT</sequence>
<comment type="similarity">
    <text evidence="2 7">Belongs to the Casparian strip membrane proteins (CASP) family.</text>
</comment>
<evidence type="ECO:0000256" key="6">
    <source>
        <dbReference type="ARBA" id="ARBA00023136"/>
    </source>
</evidence>